<keyword evidence="12" id="KW-1185">Reference proteome</keyword>
<evidence type="ECO:0000313" key="13">
    <source>
        <dbReference type="RefSeq" id="XP_019642903.1"/>
    </source>
</evidence>
<dbReference type="InterPro" id="IPR015917">
    <property type="entry name" value="Pept_C14A"/>
</dbReference>
<reference evidence="13" key="1">
    <citation type="submission" date="2025-08" db="UniProtKB">
        <authorList>
            <consortium name="RefSeq"/>
        </authorList>
    </citation>
    <scope>IDENTIFICATION</scope>
    <source>
        <tissue evidence="13">Gonad</tissue>
    </source>
</reference>
<dbReference type="InterPro" id="IPR001315">
    <property type="entry name" value="CARD"/>
</dbReference>
<dbReference type="Gene3D" id="3.40.50.1460">
    <property type="match status" value="1"/>
</dbReference>
<dbReference type="InterPro" id="IPR033139">
    <property type="entry name" value="Caspase_cys_AS"/>
</dbReference>
<keyword evidence="6" id="KW-0865">Zymogen</keyword>
<sequence>MEKRDRETLRKNRVFLLDNIDSLDRLIDELLAAPDMPIVTESMMDSIQSNPTKERKIGALLDLLPRRGPTAFTAFCAALRKTEQGFIADQLQGVVTEVERKMETLTVSVPPEGEVDQADVIPLDNKEGPISVVVKPCTQEFVNETRVKHAPYKMDANPRGLALILSNTRFGQASQLLDRKGGEIDLQNATHLLEGLGFATFPEEDKSAKDMLLILKNFAAKEEHKTADACIVVLMSHGARGLIYGTDGETVKYKDIFDMFNNKECPNLQGKPKLFFIQACRGDAVDKGTDAPDFGGKQQMQELLGPKTTGTDQPDSNAPLPTRTDMVFAYATQEGNVSFRNSKYGSWYIQTITNVFMTHAKDKELSSMLRMVNRLVSQKSASCPETPEHHGGKECCEFVDTLRHDFYFFPGNYKNT</sequence>
<dbReference type="PANTHER" id="PTHR47901:SF8">
    <property type="entry name" value="CASPASE-3"/>
    <property type="match status" value="1"/>
</dbReference>
<dbReference type="SUPFAM" id="SSF52129">
    <property type="entry name" value="Caspase-like"/>
    <property type="match status" value="1"/>
</dbReference>
<dbReference type="GO" id="GO:0004197">
    <property type="term" value="F:cysteine-type endopeptidase activity"/>
    <property type="evidence" value="ECO:0007669"/>
    <property type="project" value="InterPro"/>
</dbReference>
<dbReference type="GeneID" id="109484124"/>
<evidence type="ECO:0000256" key="2">
    <source>
        <dbReference type="ARBA" id="ARBA00022670"/>
    </source>
</evidence>
<evidence type="ECO:0000259" key="11">
    <source>
        <dbReference type="PROSITE" id="PS50209"/>
    </source>
</evidence>
<evidence type="ECO:0000256" key="6">
    <source>
        <dbReference type="ARBA" id="ARBA00023145"/>
    </source>
</evidence>
<dbReference type="InterPro" id="IPR029030">
    <property type="entry name" value="Caspase-like_dom_sf"/>
</dbReference>
<dbReference type="FunFam" id="3.40.50.1460:FF:000026">
    <property type="entry name" value="Caspase 2, apoptosis-related cysteine peptidase"/>
    <property type="match status" value="1"/>
</dbReference>
<feature type="active site" evidence="7">
    <location>
        <position position="280"/>
    </location>
</feature>
<dbReference type="InterPro" id="IPR011029">
    <property type="entry name" value="DEATH-like_dom_sf"/>
</dbReference>
<evidence type="ECO:0000259" key="9">
    <source>
        <dbReference type="PROSITE" id="PS50207"/>
    </source>
</evidence>
<gene>
    <name evidence="13" type="primary">LOC109484124</name>
</gene>
<dbReference type="KEGG" id="bbel:109484124"/>
<dbReference type="Pfam" id="PF00656">
    <property type="entry name" value="Peptidase_C14"/>
    <property type="match status" value="1"/>
</dbReference>
<dbReference type="InterPro" id="IPR002398">
    <property type="entry name" value="Pept_C14"/>
</dbReference>
<dbReference type="PROSITE" id="PS01122">
    <property type="entry name" value="CASPASE_CYS"/>
    <property type="match status" value="1"/>
</dbReference>
<evidence type="ECO:0000256" key="8">
    <source>
        <dbReference type="RuleBase" id="RU003971"/>
    </source>
</evidence>
<evidence type="ECO:0000256" key="5">
    <source>
        <dbReference type="ARBA" id="ARBA00022807"/>
    </source>
</evidence>
<dbReference type="PRINTS" id="PR00376">
    <property type="entry name" value="IL1BCENZYME"/>
</dbReference>
<dbReference type="AlphaFoldDB" id="A0A6P5A0X6"/>
<evidence type="ECO:0000313" key="12">
    <source>
        <dbReference type="Proteomes" id="UP000515135"/>
    </source>
</evidence>
<feature type="domain" description="CARD" evidence="11">
    <location>
        <begin position="1"/>
        <end position="94"/>
    </location>
</feature>
<proteinExistence type="inferred from homology"/>
<dbReference type="Pfam" id="PF00619">
    <property type="entry name" value="CARD"/>
    <property type="match status" value="1"/>
</dbReference>
<dbReference type="SMART" id="SM00115">
    <property type="entry name" value="CASc"/>
    <property type="match status" value="1"/>
</dbReference>
<dbReference type="Gene3D" id="1.10.533.10">
    <property type="entry name" value="Death Domain, Fas"/>
    <property type="match status" value="1"/>
</dbReference>
<name>A0A6P5A0X6_BRABE</name>
<dbReference type="InterPro" id="IPR002138">
    <property type="entry name" value="Pept_C14_p10"/>
</dbReference>
<keyword evidence="4" id="KW-0378">Hydrolase</keyword>
<protein>
    <submittedName>
        <fullName evidence="13">Caspase-2-like</fullName>
    </submittedName>
</protein>
<dbReference type="GO" id="GO:0042981">
    <property type="term" value="P:regulation of apoptotic process"/>
    <property type="evidence" value="ECO:0007669"/>
    <property type="project" value="InterPro"/>
</dbReference>
<evidence type="ECO:0000256" key="1">
    <source>
        <dbReference type="ARBA" id="ARBA00010134"/>
    </source>
</evidence>
<dbReference type="GO" id="GO:0006508">
    <property type="term" value="P:proteolysis"/>
    <property type="evidence" value="ECO:0007669"/>
    <property type="project" value="UniProtKB-KW"/>
</dbReference>
<dbReference type="PANTHER" id="PTHR47901">
    <property type="entry name" value="CASPASE RECRUITMENT DOMAIN-CONTAINING PROTEIN 18"/>
    <property type="match status" value="1"/>
</dbReference>
<dbReference type="OrthoDB" id="10004338at2759"/>
<evidence type="ECO:0000259" key="10">
    <source>
        <dbReference type="PROSITE" id="PS50208"/>
    </source>
</evidence>
<evidence type="ECO:0000256" key="4">
    <source>
        <dbReference type="ARBA" id="ARBA00022801"/>
    </source>
</evidence>
<dbReference type="PROSITE" id="PS50208">
    <property type="entry name" value="CASPASE_P20"/>
    <property type="match status" value="1"/>
</dbReference>
<keyword evidence="3" id="KW-0053">Apoptosis</keyword>
<dbReference type="PIRSF" id="PIRSF038001">
    <property type="entry name" value="Caspase_ICE"/>
    <property type="match status" value="1"/>
</dbReference>
<dbReference type="SUPFAM" id="SSF47986">
    <property type="entry name" value="DEATH domain"/>
    <property type="match status" value="1"/>
</dbReference>
<dbReference type="PROSITE" id="PS50209">
    <property type="entry name" value="CARD"/>
    <property type="match status" value="1"/>
</dbReference>
<dbReference type="RefSeq" id="XP_019642903.1">
    <property type="nucleotide sequence ID" value="XM_019787344.1"/>
</dbReference>
<organism evidence="12 13">
    <name type="scientific">Branchiostoma belcheri</name>
    <name type="common">Amphioxus</name>
    <dbReference type="NCBI Taxonomy" id="7741"/>
    <lineage>
        <taxon>Eukaryota</taxon>
        <taxon>Metazoa</taxon>
        <taxon>Chordata</taxon>
        <taxon>Cephalochordata</taxon>
        <taxon>Leptocardii</taxon>
        <taxon>Amphioxiformes</taxon>
        <taxon>Branchiostomatidae</taxon>
        <taxon>Branchiostoma</taxon>
    </lineage>
</organism>
<dbReference type="InterPro" id="IPR001309">
    <property type="entry name" value="Pept_C14_p20"/>
</dbReference>
<dbReference type="PROSITE" id="PS50207">
    <property type="entry name" value="CASPASE_P10"/>
    <property type="match status" value="1"/>
</dbReference>
<feature type="domain" description="Caspase family p10" evidence="9">
    <location>
        <begin position="316"/>
        <end position="410"/>
    </location>
</feature>
<feature type="domain" description="Caspase family p20" evidence="10">
    <location>
        <begin position="158"/>
        <end position="284"/>
    </location>
</feature>
<dbReference type="Proteomes" id="UP000515135">
    <property type="component" value="Unplaced"/>
</dbReference>
<accession>A0A6P5A0X6</accession>
<evidence type="ECO:0000256" key="7">
    <source>
        <dbReference type="PIRSR" id="PIRSR038001-1"/>
    </source>
</evidence>
<dbReference type="CDD" id="cd01671">
    <property type="entry name" value="CARD"/>
    <property type="match status" value="1"/>
</dbReference>
<keyword evidence="2" id="KW-0645">Protease</keyword>
<feature type="active site" evidence="7">
    <location>
        <position position="237"/>
    </location>
</feature>
<dbReference type="GO" id="GO:0006915">
    <property type="term" value="P:apoptotic process"/>
    <property type="evidence" value="ECO:0007669"/>
    <property type="project" value="UniProtKB-KW"/>
</dbReference>
<dbReference type="InterPro" id="IPR011600">
    <property type="entry name" value="Pept_C14_caspase"/>
</dbReference>
<keyword evidence="5" id="KW-0788">Thiol protease</keyword>
<comment type="similarity">
    <text evidence="1 8">Belongs to the peptidase C14A family.</text>
</comment>
<evidence type="ECO:0000256" key="3">
    <source>
        <dbReference type="ARBA" id="ARBA00022703"/>
    </source>
</evidence>
<dbReference type="SMART" id="SM00114">
    <property type="entry name" value="CARD"/>
    <property type="match status" value="1"/>
</dbReference>
<dbReference type="CDD" id="cd00032">
    <property type="entry name" value="CASc"/>
    <property type="match status" value="1"/>
</dbReference>